<dbReference type="EMBL" id="JAALFE010000017">
    <property type="protein sequence ID" value="NGQ92393.1"/>
    <property type="molecule type" value="Genomic_DNA"/>
</dbReference>
<organism evidence="2 3">
    <name type="scientific">Paragemmobacter kunshanensis</name>
    <dbReference type="NCBI Taxonomy" id="2583234"/>
    <lineage>
        <taxon>Bacteria</taxon>
        <taxon>Pseudomonadati</taxon>
        <taxon>Pseudomonadota</taxon>
        <taxon>Alphaproteobacteria</taxon>
        <taxon>Rhodobacterales</taxon>
        <taxon>Paracoccaceae</taxon>
        <taxon>Paragemmobacter</taxon>
    </lineage>
</organism>
<gene>
    <name evidence="2" type="ORF">G5V65_15960</name>
</gene>
<comment type="caution">
    <text evidence="2">The sequence shown here is derived from an EMBL/GenBank/DDBJ whole genome shotgun (WGS) entry which is preliminary data.</text>
</comment>
<evidence type="ECO:0000256" key="1">
    <source>
        <dbReference type="SAM" id="Phobius"/>
    </source>
</evidence>
<keyword evidence="1" id="KW-0472">Membrane</keyword>
<reference evidence="2 3" key="1">
    <citation type="submission" date="2020-02" db="EMBL/GenBank/DDBJ databases">
        <title>Rhodobacter translucens sp. nov., a novel bacterium isolated from activated sludge.</title>
        <authorList>
            <person name="Liu J."/>
        </authorList>
    </citation>
    <scope>NUCLEOTIDE SEQUENCE [LARGE SCALE GENOMIC DNA]</scope>
    <source>
        <strain evidence="2 3">HX-7-19</strain>
    </source>
</reference>
<sequence length="229" mass="24710">MTDFPMIAVAALALGTGAAVIWALGRAQGARAARRAGYLAAGATLLTDRVEVLQPSGFPRLSGQHEGAQFDLQVVPDTLSVRKLPALWVLVSLPDPLPIHDTVDLMMRPTGMETFSNFGRLPVQVPAPPGFPPDCAIRTDAPGAMPFAEAVREVLASVDMQRLKEVLVTPKGVRLVFLAEEAQRSRYLLYRDAEMGREPLPPARLAPFLAAAQGLRRAVLAEVEARQKT</sequence>
<keyword evidence="1" id="KW-0812">Transmembrane</keyword>
<evidence type="ECO:0000313" key="3">
    <source>
        <dbReference type="Proteomes" id="UP000474758"/>
    </source>
</evidence>
<feature type="transmembrane region" description="Helical" evidence="1">
    <location>
        <begin position="6"/>
        <end position="25"/>
    </location>
</feature>
<protein>
    <submittedName>
        <fullName evidence="2">Uncharacterized protein</fullName>
    </submittedName>
</protein>
<accession>A0A6M1U9Z5</accession>
<keyword evidence="1" id="KW-1133">Transmembrane helix</keyword>
<dbReference type="Proteomes" id="UP000474758">
    <property type="component" value="Unassembled WGS sequence"/>
</dbReference>
<dbReference type="AlphaFoldDB" id="A0A6M1U9Z5"/>
<proteinExistence type="predicted"/>
<dbReference type="RefSeq" id="WP_165052002.1">
    <property type="nucleotide sequence ID" value="NZ_JAALFE010000017.1"/>
</dbReference>
<keyword evidence="3" id="KW-1185">Reference proteome</keyword>
<evidence type="ECO:0000313" key="2">
    <source>
        <dbReference type="EMBL" id="NGQ92393.1"/>
    </source>
</evidence>
<name>A0A6M1U9Z5_9RHOB</name>